<evidence type="ECO:0000313" key="2">
    <source>
        <dbReference type="EnsemblMetazoa" id="CJA22413.1"/>
    </source>
</evidence>
<dbReference type="EnsemblMetazoa" id="CJA22413.1">
    <property type="protein sequence ID" value="CJA22413.1"/>
    <property type="gene ID" value="WBGene00177985"/>
</dbReference>
<sequence>MHGVLLGTLLATRSAECLRLSEMATIKNTVQILYINEMYVIAMTCAKVYVNPNFYASLLRLLITDTWQCAKQRKAEIKR</sequence>
<feature type="signal peptide" evidence="1">
    <location>
        <begin position="1"/>
        <end position="17"/>
    </location>
</feature>
<feature type="chain" id="PRO_5035899175" description="Secreted protein" evidence="1">
    <location>
        <begin position="18"/>
        <end position="79"/>
    </location>
</feature>
<protein>
    <recommendedName>
        <fullName evidence="4">Secreted protein</fullName>
    </recommendedName>
</protein>
<keyword evidence="1" id="KW-0732">Signal</keyword>
<evidence type="ECO:0000256" key="1">
    <source>
        <dbReference type="SAM" id="SignalP"/>
    </source>
</evidence>
<organism evidence="2 3">
    <name type="scientific">Caenorhabditis japonica</name>
    <dbReference type="NCBI Taxonomy" id="281687"/>
    <lineage>
        <taxon>Eukaryota</taxon>
        <taxon>Metazoa</taxon>
        <taxon>Ecdysozoa</taxon>
        <taxon>Nematoda</taxon>
        <taxon>Chromadorea</taxon>
        <taxon>Rhabditida</taxon>
        <taxon>Rhabditina</taxon>
        <taxon>Rhabditomorpha</taxon>
        <taxon>Rhabditoidea</taxon>
        <taxon>Rhabditidae</taxon>
        <taxon>Peloderinae</taxon>
        <taxon>Caenorhabditis</taxon>
    </lineage>
</organism>
<dbReference type="Proteomes" id="UP000005237">
    <property type="component" value="Unassembled WGS sequence"/>
</dbReference>
<reference evidence="3" key="1">
    <citation type="submission" date="2010-08" db="EMBL/GenBank/DDBJ databases">
        <authorList>
            <consortium name="Caenorhabditis japonica Sequencing Consortium"/>
            <person name="Wilson R.K."/>
        </authorList>
    </citation>
    <scope>NUCLEOTIDE SEQUENCE [LARGE SCALE GENOMIC DNA]</scope>
    <source>
        <strain evidence="3">DF5081</strain>
    </source>
</reference>
<dbReference type="AlphaFoldDB" id="A0A8R1IBV8"/>
<evidence type="ECO:0000313" key="3">
    <source>
        <dbReference type="Proteomes" id="UP000005237"/>
    </source>
</evidence>
<keyword evidence="3" id="KW-1185">Reference proteome</keyword>
<reference evidence="2" key="2">
    <citation type="submission" date="2022-06" db="UniProtKB">
        <authorList>
            <consortium name="EnsemblMetazoa"/>
        </authorList>
    </citation>
    <scope>IDENTIFICATION</scope>
    <source>
        <strain evidence="2">DF5081</strain>
    </source>
</reference>
<name>A0A8R1IBV8_CAEJA</name>
<proteinExistence type="predicted"/>
<accession>A0A8R1IBV8</accession>
<evidence type="ECO:0008006" key="4">
    <source>
        <dbReference type="Google" id="ProtNLM"/>
    </source>
</evidence>